<dbReference type="AlphaFoldDB" id="A0A7C8M566"/>
<gene>
    <name evidence="3" type="ORF">BDV95DRAFT_623164</name>
</gene>
<feature type="signal peptide" evidence="2">
    <location>
        <begin position="1"/>
        <end position="17"/>
    </location>
</feature>
<accession>A0A7C8M566</accession>
<dbReference type="OrthoDB" id="5223630at2759"/>
<dbReference type="EMBL" id="JAADJZ010000029">
    <property type="protein sequence ID" value="KAF2866043.1"/>
    <property type="molecule type" value="Genomic_DNA"/>
</dbReference>
<reference evidence="3 4" key="1">
    <citation type="submission" date="2020-01" db="EMBL/GenBank/DDBJ databases">
        <authorList>
            <consortium name="DOE Joint Genome Institute"/>
            <person name="Haridas S."/>
            <person name="Albert R."/>
            <person name="Binder M."/>
            <person name="Bloem J."/>
            <person name="Labutti K."/>
            <person name="Salamov A."/>
            <person name="Andreopoulos B."/>
            <person name="Baker S.E."/>
            <person name="Barry K."/>
            <person name="Bills G."/>
            <person name="Bluhm B.H."/>
            <person name="Cannon C."/>
            <person name="Castanera R."/>
            <person name="Culley D.E."/>
            <person name="Daum C."/>
            <person name="Ezra D."/>
            <person name="Gonzalez J.B."/>
            <person name="Henrissat B."/>
            <person name="Kuo A."/>
            <person name="Liang C."/>
            <person name="Lipzen A."/>
            <person name="Lutzoni F."/>
            <person name="Magnuson J."/>
            <person name="Mondo S."/>
            <person name="Nolan M."/>
            <person name="Ohm R."/>
            <person name="Pangilinan J."/>
            <person name="Park H.-J.H."/>
            <person name="Ramirez L."/>
            <person name="Alfaro M."/>
            <person name="Sun H."/>
            <person name="Tritt A."/>
            <person name="Yoshinaga Y."/>
            <person name="Zwiers L.-H.L."/>
            <person name="Turgeon B.G."/>
            <person name="Goodwin S.B."/>
            <person name="Spatafora J.W."/>
            <person name="Crous P.W."/>
            <person name="Grigoriev I.V."/>
        </authorList>
    </citation>
    <scope>NUCLEOTIDE SEQUENCE [LARGE SCALE GENOMIC DNA]</scope>
    <source>
        <strain evidence="3 4">CBS 611.86</strain>
    </source>
</reference>
<organism evidence="3 4">
    <name type="scientific">Massariosphaeria phaeospora</name>
    <dbReference type="NCBI Taxonomy" id="100035"/>
    <lineage>
        <taxon>Eukaryota</taxon>
        <taxon>Fungi</taxon>
        <taxon>Dikarya</taxon>
        <taxon>Ascomycota</taxon>
        <taxon>Pezizomycotina</taxon>
        <taxon>Dothideomycetes</taxon>
        <taxon>Pleosporomycetidae</taxon>
        <taxon>Pleosporales</taxon>
        <taxon>Pleosporales incertae sedis</taxon>
        <taxon>Massariosphaeria</taxon>
    </lineage>
</organism>
<feature type="compositionally biased region" description="Polar residues" evidence="1">
    <location>
        <begin position="163"/>
        <end position="172"/>
    </location>
</feature>
<comment type="caution">
    <text evidence="3">The sequence shown here is derived from an EMBL/GenBank/DDBJ whole genome shotgun (WGS) entry which is preliminary data.</text>
</comment>
<evidence type="ECO:0000313" key="3">
    <source>
        <dbReference type="EMBL" id="KAF2866043.1"/>
    </source>
</evidence>
<feature type="chain" id="PRO_5028824533" evidence="2">
    <location>
        <begin position="18"/>
        <end position="289"/>
    </location>
</feature>
<feature type="region of interest" description="Disordered" evidence="1">
    <location>
        <begin position="155"/>
        <end position="194"/>
    </location>
</feature>
<dbReference type="Proteomes" id="UP000481861">
    <property type="component" value="Unassembled WGS sequence"/>
</dbReference>
<evidence type="ECO:0000313" key="4">
    <source>
        <dbReference type="Proteomes" id="UP000481861"/>
    </source>
</evidence>
<evidence type="ECO:0000256" key="1">
    <source>
        <dbReference type="SAM" id="MobiDB-lite"/>
    </source>
</evidence>
<evidence type="ECO:0000256" key="2">
    <source>
        <dbReference type="SAM" id="SignalP"/>
    </source>
</evidence>
<proteinExistence type="predicted"/>
<name>A0A7C8M566_9PLEO</name>
<keyword evidence="2" id="KW-0732">Signal</keyword>
<keyword evidence="4" id="KW-1185">Reference proteome</keyword>
<protein>
    <submittedName>
        <fullName evidence="3">Uncharacterized protein</fullName>
    </submittedName>
</protein>
<sequence length="289" mass="31313">METWKSINLSTISPLLALSLSTSQWNLEALPGNLLATNVSLHDVQAHNTSLLPVWAFPDGCKTTDLDISYPSTHNYTTVINTTHTPFCPALRRCSDNSTQQPACLSLLTGTGKRTTGPLHTPTVALAHILSTLVTLLSLLAMGCSKSKLDAADLDAPPRANGLASSDLRSTYNPPNPPPSKSKHHPPVPAPAPLPAAKAKEIAHCTELLRQMYGLELLVWAATDNVSADEREKAELARQREKADALFGEVSRIVAVWCGSGVARGYFNEAERRYVREIGEAVERYGRGR</sequence>